<name>B3EP30_CHLPB</name>
<protein>
    <submittedName>
        <fullName evidence="2">Uncharacterized protein</fullName>
    </submittedName>
</protein>
<organism evidence="2">
    <name type="scientific">Chlorobium phaeobacteroides (strain BS1)</name>
    <dbReference type="NCBI Taxonomy" id="331678"/>
    <lineage>
        <taxon>Bacteria</taxon>
        <taxon>Pseudomonadati</taxon>
        <taxon>Chlorobiota</taxon>
        <taxon>Chlorobiia</taxon>
        <taxon>Chlorobiales</taxon>
        <taxon>Chlorobiaceae</taxon>
        <taxon>Chlorobium/Pelodictyon group</taxon>
        <taxon>Chlorobium</taxon>
    </lineage>
</organism>
<evidence type="ECO:0000313" key="2">
    <source>
        <dbReference type="EMBL" id="ACE05169.1"/>
    </source>
</evidence>
<feature type="compositionally biased region" description="Basic and acidic residues" evidence="1">
    <location>
        <begin position="32"/>
        <end position="43"/>
    </location>
</feature>
<feature type="region of interest" description="Disordered" evidence="1">
    <location>
        <begin position="1"/>
        <end position="43"/>
    </location>
</feature>
<dbReference type="HOGENOM" id="CLU_3231379_0_0_10"/>
<proteinExistence type="predicted"/>
<dbReference type="KEGG" id="cpb:Cphamn1_2265"/>
<gene>
    <name evidence="2" type="ordered locus">Cphamn1_2265</name>
</gene>
<dbReference type="EMBL" id="CP001101">
    <property type="protein sequence ID" value="ACE05169.1"/>
    <property type="molecule type" value="Genomic_DNA"/>
</dbReference>
<reference evidence="2" key="1">
    <citation type="submission" date="2008-06" db="EMBL/GenBank/DDBJ databases">
        <title>Complete sequence of Chlorobium phaeobacteroides BS1.</title>
        <authorList>
            <consortium name="US DOE Joint Genome Institute"/>
            <person name="Lucas S."/>
            <person name="Copeland A."/>
            <person name="Lapidus A."/>
            <person name="Glavina del Rio T."/>
            <person name="Dalin E."/>
            <person name="Tice H."/>
            <person name="Bruce D."/>
            <person name="Goodwin L."/>
            <person name="Pitluck S."/>
            <person name="Schmutz J."/>
            <person name="Larimer F."/>
            <person name="Land M."/>
            <person name="Hauser L."/>
            <person name="Kyrpides N."/>
            <person name="Ovchinnikova G."/>
            <person name="Li T."/>
            <person name="Liu Z."/>
            <person name="Zhao F."/>
            <person name="Overmann J."/>
            <person name="Bryant D.A."/>
            <person name="Richardson P."/>
        </authorList>
    </citation>
    <scope>NUCLEOTIDE SEQUENCE [LARGE SCALE GENOMIC DNA]</scope>
    <source>
        <strain evidence="2">BS1</strain>
    </source>
</reference>
<sequence length="43" mass="4722">MSVRAGMDSRVRHGNDWGKNTGMTGKKGSAHTVHDQQKTAHVF</sequence>
<evidence type="ECO:0000256" key="1">
    <source>
        <dbReference type="SAM" id="MobiDB-lite"/>
    </source>
</evidence>
<feature type="compositionally biased region" description="Basic and acidic residues" evidence="1">
    <location>
        <begin position="7"/>
        <end position="16"/>
    </location>
</feature>
<dbReference type="AlphaFoldDB" id="B3EP30"/>
<accession>B3EP30</accession>